<dbReference type="EMBL" id="MVHH01000011">
    <property type="protein sequence ID" value="OQZ99340.1"/>
    <property type="molecule type" value="Genomic_DNA"/>
</dbReference>
<comment type="caution">
    <text evidence="6">The sequence shown here is derived from an EMBL/GenBank/DDBJ whole genome shotgun (WGS) entry which is preliminary data.</text>
</comment>
<dbReference type="Gene3D" id="3.40.50.300">
    <property type="entry name" value="P-loop containing nucleotide triphosphate hydrolases"/>
    <property type="match status" value="2"/>
</dbReference>
<evidence type="ECO:0000313" key="9">
    <source>
        <dbReference type="Proteomes" id="UP000192327"/>
    </source>
</evidence>
<keyword evidence="3" id="KW-0067">ATP-binding</keyword>
<dbReference type="PROSITE" id="PS50893">
    <property type="entry name" value="ABC_TRANSPORTER_2"/>
    <property type="match status" value="1"/>
</dbReference>
<dbReference type="SUPFAM" id="SSF52540">
    <property type="entry name" value="P-loop containing nucleoside triphosphate hydrolases"/>
    <property type="match status" value="2"/>
</dbReference>
<evidence type="ECO:0000259" key="5">
    <source>
        <dbReference type="PROSITE" id="PS50893"/>
    </source>
</evidence>
<reference evidence="7 9" key="3">
    <citation type="submission" date="2016-12" db="EMBL/GenBank/DDBJ databases">
        <title>The new phylogeny of genus Mycobacterium.</title>
        <authorList>
            <person name="Tortoli E."/>
            <person name="Trovato A."/>
            <person name="Cirillo D.M."/>
        </authorList>
    </citation>
    <scope>NUCLEOTIDE SEQUENCE [LARGE SCALE GENOMIC DNA]</scope>
    <source>
        <strain evidence="7 9">DSM 44942</strain>
    </source>
</reference>
<dbReference type="FunFam" id="3.40.50.300:FF:001320">
    <property type="entry name" value="Heme ABC transporter ATP-binding protein"/>
    <property type="match status" value="1"/>
</dbReference>
<dbReference type="PATRIC" id="fig|342002.3.peg.1111"/>
<evidence type="ECO:0000256" key="1">
    <source>
        <dbReference type="ARBA" id="ARBA00022737"/>
    </source>
</evidence>
<dbReference type="Proteomes" id="UP000192327">
    <property type="component" value="Unassembled WGS sequence"/>
</dbReference>
<dbReference type="GO" id="GO:0005524">
    <property type="term" value="F:ATP binding"/>
    <property type="evidence" value="ECO:0007669"/>
    <property type="project" value="UniProtKB-KW"/>
</dbReference>
<proteinExistence type="predicted"/>
<evidence type="ECO:0000256" key="3">
    <source>
        <dbReference type="ARBA" id="ARBA00022840"/>
    </source>
</evidence>
<dbReference type="Pfam" id="PF00005">
    <property type="entry name" value="ABC_tran"/>
    <property type="match status" value="2"/>
</dbReference>
<keyword evidence="2" id="KW-0547">Nucleotide-binding</keyword>
<accession>A0A0F5N1F0</accession>
<dbReference type="InterPro" id="IPR003439">
    <property type="entry name" value="ABC_transporter-like_ATP-bd"/>
</dbReference>
<dbReference type="InterPro" id="IPR027417">
    <property type="entry name" value="P-loop_NTPase"/>
</dbReference>
<keyword evidence="4" id="KW-0175">Coiled coil</keyword>
<protein>
    <submittedName>
        <fullName evidence="6">ABC transporter</fullName>
    </submittedName>
</protein>
<dbReference type="PANTHER" id="PTHR19211">
    <property type="entry name" value="ATP-BINDING TRANSPORT PROTEIN-RELATED"/>
    <property type="match status" value="1"/>
</dbReference>
<reference evidence="8" key="1">
    <citation type="submission" date="2015-04" db="EMBL/GenBank/DDBJ databases">
        <title>Genome sequence of Mycobacterium arupense GUC1.</title>
        <authorList>
            <person name="Greninger A.L."/>
            <person name="Cunningham G."/>
            <person name="Chiu C.Y."/>
            <person name="Miller S."/>
        </authorList>
    </citation>
    <scope>NUCLEOTIDE SEQUENCE [LARGE SCALE GENOMIC DNA]</scope>
    <source>
        <strain evidence="8">GUC1</strain>
    </source>
</reference>
<dbReference type="RefSeq" id="WP_046188112.1">
    <property type="nucleotide sequence ID" value="NZ_JACKUJ010000017.1"/>
</dbReference>
<evidence type="ECO:0000256" key="4">
    <source>
        <dbReference type="SAM" id="Coils"/>
    </source>
</evidence>
<dbReference type="STRING" id="342002.BST15_07735"/>
<dbReference type="AlphaFoldDB" id="A0A0F5N1F0"/>
<dbReference type="EMBL" id="LASW01000006">
    <property type="protein sequence ID" value="KKC00884.1"/>
    <property type="molecule type" value="Genomic_DNA"/>
</dbReference>
<evidence type="ECO:0000256" key="2">
    <source>
        <dbReference type="ARBA" id="ARBA00022741"/>
    </source>
</evidence>
<sequence length="528" mass="55920">MSLTFSDSHPAVTFAGVDFAWPDGTPALTGITASFGAGRTGLVGSNGAGKSTLLRLITGELTATAGHITRSGPVAYLPQALTLAADASIADLMGVAEPLAALRAIERGDTDAAHFEVVGDDWDIESRVDAALRDIGFGSGDLDRRVGELSGGEAMLVALTGLRLQAAPITLLDEPTNNLDRAARAALARLVHAWPGALIVASHDTALLEQMDDTAELYDGHLTTFGGPYRAWREHLESEQAAARAAVRTAEQAIKVEKRQRVEAETRLARRHRAAQAAQQNKRAAKIVMNQNAANAQVAAGKLRATAGGRLRDALADAEAASARVRRDEHIRVVLADPDVPASRRLAELPGADGPIIVQGPERIGLDGPNGVGKTTLLEALRCGAAGRLLTDRVGYLPQRLDHLDDAVSAFDAVSAVSGSTPQAIRAQLARFLLDAESVARPVGTLSGGERFRVALAQLLLADPPPQLLLLDEPTNNLDLASVDQLVEALQAYRGAFLVISHDERFLARLNLRRRLTMPRAGELIDAS</sequence>
<dbReference type="Proteomes" id="UP000034416">
    <property type="component" value="Unassembled WGS sequence"/>
</dbReference>
<evidence type="ECO:0000313" key="8">
    <source>
        <dbReference type="Proteomes" id="UP000034416"/>
    </source>
</evidence>
<dbReference type="GO" id="GO:0016887">
    <property type="term" value="F:ATP hydrolysis activity"/>
    <property type="evidence" value="ECO:0007669"/>
    <property type="project" value="InterPro"/>
</dbReference>
<dbReference type="OrthoDB" id="3239744at2"/>
<name>A0A0F5N1F0_9MYCO</name>
<keyword evidence="1" id="KW-0677">Repeat</keyword>
<evidence type="ECO:0000313" key="7">
    <source>
        <dbReference type="EMBL" id="OQZ99340.1"/>
    </source>
</evidence>
<gene>
    <name evidence="7" type="ORF">BST15_07735</name>
    <name evidence="6" type="ORF">WR43_02885</name>
</gene>
<dbReference type="PANTHER" id="PTHR19211:SF6">
    <property type="entry name" value="BLL7188 PROTEIN"/>
    <property type="match status" value="1"/>
</dbReference>
<reference evidence="6" key="2">
    <citation type="submission" date="2015-04" db="EMBL/GenBank/DDBJ databases">
        <title>Genome sequence of Mycobacterium arupense strain GUC1.</title>
        <authorList>
            <person name="Greninger A.L."/>
            <person name="Cunningham G."/>
            <person name="Chiu C.Y."/>
            <person name="Miller S."/>
        </authorList>
    </citation>
    <scope>NUCLEOTIDE SEQUENCE</scope>
    <source>
        <strain evidence="6">GUC1</strain>
    </source>
</reference>
<feature type="coiled-coil region" evidence="4">
    <location>
        <begin position="233"/>
        <end position="267"/>
    </location>
</feature>
<feature type="domain" description="ABC transporter" evidence="5">
    <location>
        <begin position="12"/>
        <end position="244"/>
    </location>
</feature>
<dbReference type="InterPro" id="IPR003593">
    <property type="entry name" value="AAA+_ATPase"/>
</dbReference>
<evidence type="ECO:0000313" key="6">
    <source>
        <dbReference type="EMBL" id="KKC00884.1"/>
    </source>
</evidence>
<dbReference type="InterPro" id="IPR050611">
    <property type="entry name" value="ABCF"/>
</dbReference>
<keyword evidence="9" id="KW-1185">Reference proteome</keyword>
<dbReference type="SMART" id="SM00382">
    <property type="entry name" value="AAA"/>
    <property type="match status" value="2"/>
</dbReference>
<organism evidence="6 8">
    <name type="scientific">Mycolicibacter arupensis</name>
    <dbReference type="NCBI Taxonomy" id="342002"/>
    <lineage>
        <taxon>Bacteria</taxon>
        <taxon>Bacillati</taxon>
        <taxon>Actinomycetota</taxon>
        <taxon>Actinomycetes</taxon>
        <taxon>Mycobacteriales</taxon>
        <taxon>Mycobacteriaceae</taxon>
        <taxon>Mycolicibacter</taxon>
    </lineage>
</organism>